<reference evidence="2 3" key="1">
    <citation type="submission" date="2021-05" db="EMBL/GenBank/DDBJ databases">
        <title>Petroleum and Energy Research Collection (APPE): ex situ preservation of microbial diversity associated with the oil industry and exploitation of its biotechnological potential.</title>
        <authorList>
            <person name="Paixao C.T.M."/>
            <person name="Gomes M.B."/>
            <person name="Oliveira V.M."/>
        </authorList>
    </citation>
    <scope>NUCLEOTIDE SEQUENCE [LARGE SCALE GENOMIC DNA]</scope>
    <source>
        <strain evidence="2 3">LIT2</strain>
    </source>
</reference>
<proteinExistence type="predicted"/>
<dbReference type="PANTHER" id="PTHR12126:SF11">
    <property type="entry name" value="NADH DEHYDROGENASE [UBIQUINONE] 1 ALPHA SUBCOMPLEX SUBUNIT 9, MITOCHONDRIAL"/>
    <property type="match status" value="1"/>
</dbReference>
<dbReference type="CDD" id="cd05271">
    <property type="entry name" value="NDUFA9_like_SDR_a"/>
    <property type="match status" value="1"/>
</dbReference>
<evidence type="ECO:0000259" key="1">
    <source>
        <dbReference type="Pfam" id="PF01370"/>
    </source>
</evidence>
<organism evidence="2 3">
    <name type="scientific">Modicisalibacter tunisiensis</name>
    <dbReference type="NCBI Taxonomy" id="390637"/>
    <lineage>
        <taxon>Bacteria</taxon>
        <taxon>Pseudomonadati</taxon>
        <taxon>Pseudomonadota</taxon>
        <taxon>Gammaproteobacteria</taxon>
        <taxon>Oceanospirillales</taxon>
        <taxon>Halomonadaceae</taxon>
        <taxon>Modicisalibacter</taxon>
    </lineage>
</organism>
<dbReference type="Gene3D" id="3.40.50.720">
    <property type="entry name" value="NAD(P)-binding Rossmann-like Domain"/>
    <property type="match status" value="1"/>
</dbReference>
<dbReference type="InterPro" id="IPR036291">
    <property type="entry name" value="NAD(P)-bd_dom_sf"/>
</dbReference>
<dbReference type="PANTHER" id="PTHR12126">
    <property type="entry name" value="NADH-UBIQUINONE OXIDOREDUCTASE 39 KDA SUBUNIT-RELATED"/>
    <property type="match status" value="1"/>
</dbReference>
<dbReference type="Pfam" id="PF01370">
    <property type="entry name" value="Epimerase"/>
    <property type="match status" value="1"/>
</dbReference>
<keyword evidence="3" id="KW-1185">Reference proteome</keyword>
<accession>A0ABS7WYP2</accession>
<dbReference type="InterPro" id="IPR001509">
    <property type="entry name" value="Epimerase_deHydtase"/>
</dbReference>
<name>A0ABS7WYP2_9GAMM</name>
<comment type="caution">
    <text evidence="2">The sequence shown here is derived from an EMBL/GenBank/DDBJ whole genome shotgun (WGS) entry which is preliminary data.</text>
</comment>
<evidence type="ECO:0000313" key="3">
    <source>
        <dbReference type="Proteomes" id="UP001319883"/>
    </source>
</evidence>
<evidence type="ECO:0000313" key="2">
    <source>
        <dbReference type="EMBL" id="MBZ9567752.1"/>
    </source>
</evidence>
<dbReference type="InterPro" id="IPR051207">
    <property type="entry name" value="ComplexI_NDUFA9_subunit"/>
</dbReference>
<gene>
    <name evidence="2" type="ORF">KGQ91_08675</name>
</gene>
<dbReference type="EMBL" id="JAGXFD010000001">
    <property type="protein sequence ID" value="MBZ9567752.1"/>
    <property type="molecule type" value="Genomic_DNA"/>
</dbReference>
<feature type="domain" description="NAD-dependent epimerase/dehydratase" evidence="1">
    <location>
        <begin position="6"/>
        <end position="209"/>
    </location>
</feature>
<dbReference type="Proteomes" id="UP001319883">
    <property type="component" value="Unassembled WGS sequence"/>
</dbReference>
<dbReference type="SUPFAM" id="SSF51735">
    <property type="entry name" value="NAD(P)-binding Rossmann-fold domains"/>
    <property type="match status" value="1"/>
</dbReference>
<dbReference type="RefSeq" id="WP_224420784.1">
    <property type="nucleotide sequence ID" value="NZ_JAGXFD010000001.1"/>
</dbReference>
<sequence length="295" mass="31566">MTYPRVTVFGGTGFLGRRLVERLARADSDVIVAARHAGEVAMPDAPGTVIFRRTDVRNGDDVAAALAGADAAVNAVSLYVERGGLSFEAIHVDAAVRIARQAADAGLRLVHVSGIGVDTRSDSAYVRARARGERAVREAFPDAVVVRPSVLFGPDDAFAGSLRMLARLPLVPLFGRGDTRLQPVHVDDVAEAVARLLERGITGAIFELGGRGVHRYRELVEAVLDAAGRHPPLVPVPFALWRALSALLAVLPSPPLTRDQVILLETDNIVGEGANTFATLGIEPQDLLRFLTQRR</sequence>
<protein>
    <submittedName>
        <fullName evidence="2">Complex I NDUFA9 subunit family protein</fullName>
    </submittedName>
</protein>